<dbReference type="AlphaFoldDB" id="A0A9P9D5H2"/>
<dbReference type="InterPro" id="IPR008979">
    <property type="entry name" value="Galactose-bd-like_sf"/>
</dbReference>
<dbReference type="SUPFAM" id="SSF49785">
    <property type="entry name" value="Galactose-binding domain-like"/>
    <property type="match status" value="1"/>
</dbReference>
<dbReference type="Pfam" id="PF09118">
    <property type="entry name" value="GO-like_E_set"/>
    <property type="match status" value="1"/>
</dbReference>
<proteinExistence type="predicted"/>
<organism evidence="3 4">
    <name type="scientific">Dendryphion nanum</name>
    <dbReference type="NCBI Taxonomy" id="256645"/>
    <lineage>
        <taxon>Eukaryota</taxon>
        <taxon>Fungi</taxon>
        <taxon>Dikarya</taxon>
        <taxon>Ascomycota</taxon>
        <taxon>Pezizomycotina</taxon>
        <taxon>Dothideomycetes</taxon>
        <taxon>Pleosporomycetidae</taxon>
        <taxon>Pleosporales</taxon>
        <taxon>Torulaceae</taxon>
        <taxon>Dendryphion</taxon>
    </lineage>
</organism>
<dbReference type="SUPFAM" id="SSF81296">
    <property type="entry name" value="E set domains"/>
    <property type="match status" value="1"/>
</dbReference>
<dbReference type="CDD" id="cd02851">
    <property type="entry name" value="E_set_GO_C"/>
    <property type="match status" value="1"/>
</dbReference>
<sequence length="642" mass="69172">MAYLRFLVTLLSLVAPIYSVSVPIDRTGWTITADSQETNHEIAKAIDGLANTFWHTRWTPSATGFPHWVIIDMKKINTVNGVTVQPRQDGRGNGRIGRHEIHVSQDGTNWGNPVVIGNYLNDASTKKSSFIAKSARYVRFTALDEAGSPNNPWSSIAEINVLGDFNYNNGLWLYTVDMPIIPVAASNLPDGRVLVWSAFKLDDYVGGTGLTQTAIFDPATGTTTRRIVNENEHDMFCPGISLDFEGRIVVTGGNDEQKTTIYNPSTNLWIPSADMRIPRGYQSSTTCSDGRIFAIGGSWSGARGGKNGEIYDPVANSWSLIPNALVAPMVTADGGGMYRADNHAWLFGWKNKWVFQAGPSKKMNWYNTDGAGSVNAAGTRGNDIDAMNGNAVMYDAVEGRILTMGGAVNYQTVTATSNAFNMTIGTPPSMPQVARTQNMAYQRGFANAVVLPDGSVFVTGGQAFVEPFTDTTASYEPELWNPNTGTWRKLSPHGIPRTYHSVALLLPDATIFNGGGGLCGGCPTNHWDAEIFVPPYLLNSDGSRKARPAINTVADTVKLGAALSITTSGSVTSFALIRHGAVTHSVNTDQRRIPLKPAGNSSTSYTVTIPHDAGVALPGYWFLFAIDSAGTPSIAKTIRVTT</sequence>
<dbReference type="InterPro" id="IPR014756">
    <property type="entry name" value="Ig_E-set"/>
</dbReference>
<evidence type="ECO:0000313" key="4">
    <source>
        <dbReference type="Proteomes" id="UP000700596"/>
    </source>
</evidence>
<dbReference type="PANTHER" id="PTHR32208:SF68">
    <property type="entry name" value="GALACTOSE OXIDASE"/>
    <property type="match status" value="1"/>
</dbReference>
<dbReference type="InterPro" id="IPR013783">
    <property type="entry name" value="Ig-like_fold"/>
</dbReference>
<evidence type="ECO:0000256" key="1">
    <source>
        <dbReference type="SAM" id="SignalP"/>
    </source>
</evidence>
<dbReference type="PROSITE" id="PS50022">
    <property type="entry name" value="FA58C_3"/>
    <property type="match status" value="1"/>
</dbReference>
<accession>A0A9P9D5H2</accession>
<dbReference type="InterPro" id="IPR000421">
    <property type="entry name" value="FA58C"/>
</dbReference>
<reference evidence="3" key="1">
    <citation type="journal article" date="2021" name="Nat. Commun.">
        <title>Genetic determinants of endophytism in the Arabidopsis root mycobiome.</title>
        <authorList>
            <person name="Mesny F."/>
            <person name="Miyauchi S."/>
            <person name="Thiergart T."/>
            <person name="Pickel B."/>
            <person name="Atanasova L."/>
            <person name="Karlsson M."/>
            <person name="Huettel B."/>
            <person name="Barry K.W."/>
            <person name="Haridas S."/>
            <person name="Chen C."/>
            <person name="Bauer D."/>
            <person name="Andreopoulos W."/>
            <person name="Pangilinan J."/>
            <person name="LaButti K."/>
            <person name="Riley R."/>
            <person name="Lipzen A."/>
            <person name="Clum A."/>
            <person name="Drula E."/>
            <person name="Henrissat B."/>
            <person name="Kohler A."/>
            <person name="Grigoriev I.V."/>
            <person name="Martin F.M."/>
            <person name="Hacquard S."/>
        </authorList>
    </citation>
    <scope>NUCLEOTIDE SEQUENCE</scope>
    <source>
        <strain evidence="3">MPI-CAGE-CH-0243</strain>
    </source>
</reference>
<name>A0A9P9D5H2_9PLEO</name>
<dbReference type="Gene3D" id="2.60.120.260">
    <property type="entry name" value="Galactose-binding domain-like"/>
    <property type="match status" value="1"/>
</dbReference>
<dbReference type="InterPro" id="IPR006652">
    <property type="entry name" value="Kelch_1"/>
</dbReference>
<gene>
    <name evidence="3" type="ORF">B0J11DRAFT_446458</name>
</gene>
<dbReference type="InterPro" id="IPR015202">
    <property type="entry name" value="GO-like_E_set"/>
</dbReference>
<keyword evidence="4" id="KW-1185">Reference proteome</keyword>
<feature type="signal peptide" evidence="1">
    <location>
        <begin position="1"/>
        <end position="19"/>
    </location>
</feature>
<dbReference type="Pfam" id="PF01344">
    <property type="entry name" value="Kelch_1"/>
    <property type="match status" value="1"/>
</dbReference>
<feature type="chain" id="PRO_5040315952" description="F5/8 type C domain-containing protein" evidence="1">
    <location>
        <begin position="20"/>
        <end position="642"/>
    </location>
</feature>
<feature type="domain" description="F5/8 type C" evidence="2">
    <location>
        <begin position="13"/>
        <end position="164"/>
    </location>
</feature>
<dbReference type="SMART" id="SM00612">
    <property type="entry name" value="Kelch"/>
    <property type="match status" value="3"/>
</dbReference>
<evidence type="ECO:0000259" key="2">
    <source>
        <dbReference type="PROSITE" id="PS50022"/>
    </source>
</evidence>
<dbReference type="Pfam" id="PF00754">
    <property type="entry name" value="F5_F8_type_C"/>
    <property type="match status" value="1"/>
</dbReference>
<comment type="caution">
    <text evidence="3">The sequence shown here is derived from an EMBL/GenBank/DDBJ whole genome shotgun (WGS) entry which is preliminary data.</text>
</comment>
<dbReference type="Proteomes" id="UP000700596">
    <property type="component" value="Unassembled WGS sequence"/>
</dbReference>
<protein>
    <recommendedName>
        <fullName evidence="2">F5/8 type C domain-containing protein</fullName>
    </recommendedName>
</protein>
<dbReference type="Gene3D" id="2.60.40.10">
    <property type="entry name" value="Immunoglobulins"/>
    <property type="match status" value="1"/>
</dbReference>
<dbReference type="SUPFAM" id="SSF50965">
    <property type="entry name" value="Galactose oxidase, central domain"/>
    <property type="match status" value="1"/>
</dbReference>
<dbReference type="OrthoDB" id="2019572at2759"/>
<dbReference type="InterPro" id="IPR037293">
    <property type="entry name" value="Gal_Oxidase_central_sf"/>
</dbReference>
<dbReference type="InterPro" id="IPR011043">
    <property type="entry name" value="Gal_Oxase/kelch_b-propeller"/>
</dbReference>
<dbReference type="PANTHER" id="PTHR32208">
    <property type="entry name" value="SECRETED PROTEIN-RELATED"/>
    <property type="match status" value="1"/>
</dbReference>
<keyword evidence="1" id="KW-0732">Signal</keyword>
<evidence type="ECO:0000313" key="3">
    <source>
        <dbReference type="EMBL" id="KAH7112852.1"/>
    </source>
</evidence>
<dbReference type="Gene3D" id="2.130.10.80">
    <property type="entry name" value="Galactose oxidase/kelch, beta-propeller"/>
    <property type="match status" value="1"/>
</dbReference>
<dbReference type="EMBL" id="JAGMWT010000020">
    <property type="protein sequence ID" value="KAH7112852.1"/>
    <property type="molecule type" value="Genomic_DNA"/>
</dbReference>